<accession>A0ABS2FI18</accession>
<evidence type="ECO:0000259" key="1">
    <source>
        <dbReference type="Pfam" id="PF05183"/>
    </source>
</evidence>
<dbReference type="Proteomes" id="UP000767334">
    <property type="component" value="Unassembled WGS sequence"/>
</dbReference>
<evidence type="ECO:0000313" key="3">
    <source>
        <dbReference type="Proteomes" id="UP000767334"/>
    </source>
</evidence>
<name>A0ABS2FI18_9CLOT</name>
<dbReference type="Pfam" id="PF05183">
    <property type="entry name" value="RdRP"/>
    <property type="match status" value="1"/>
</dbReference>
<protein>
    <recommendedName>
        <fullName evidence="1">RDRP core domain-containing protein</fullName>
    </recommendedName>
</protein>
<feature type="domain" description="RDRP core" evidence="1">
    <location>
        <begin position="198"/>
        <end position="704"/>
    </location>
</feature>
<sequence>MKKQGRYLINEVMVVENGNILEVVKGSEKEIVLNDTLQEHIMCALMNIDMEELKEIDWLVKVRFEDVNQAYNGSLIKDTDGNVLGAKRLMINGEAYVPTKPTPSETRQCKMMYIKESVYGTYQLYENLVSRGWIRGFQASAPYNEDINLMKEVVSRFGLFRSNGFLTSIEPTYLVIEDKEYFNLQKVRTFDNLDLEVGDDVVSVIKEENLKSTHNDGGGIIHPNMMARIAKDLGIDDYVPCFVGVRSIKHCLKGALVSVDFVQYFKDNYTGDTEHFEKRADGFYAKDIFEEWIKIDDTVIIVPESMTKWCKLKSKGFDKVDERFRHLTETLFITKVSKKRTTKQKTTSYQLMNNLALDEETYEGLAKPTYEYLENVLKFNMDDVHHFLGNVISMSSEYKERIELEEEVEIDDSIEKDIEDLNKMGIELEDKYALLLSVNPDFINTPFVKRTITTMVERKIKELQSAKFMVESDFKTLTQEPLGLLDWVMKRDKNIDYYGSLEAGEFWCNTNKEKALVCRFPIASFSEVQLMNFVKNDMYRRYCSHWTDELLVFNAKDITAKILSGADFDLDTAQCIYEESLFDCIVPAQDGIPFISTRAEKAPANKVEYNFSNLMTTNTKYMGNIIGRVALLGCCITNKLSSTAGSAEETREAIKQRFYEKQDTIYKIVEISMLAVDQAKRGELVELDYIDKVEKEYSKPYFAKFLPDKDYKNCSDEVVSAIDKYAEMVKTTLGVTLEENKKRFGVGGSNEFIKLFDPALRFDIPTEIYDEIYEKIDRCYYSYLDSMVTYNQWDIYKIDVELTKKRLGGVVYIGDENGEKVVDALKVARKSHFKKEIYSNIEAVALELQEKFDKEAVCRAILDFISEQFSNNNQAQRFIFEHFFTYVETMVYHTYKVGNFLEKSILEEDTTILGNKYKRVKCAIKNSKIGELDLDKFASRRNLSLKGEQIRIGFSREISMNIQFKEIKLVVDENNGVVVVCDGKCLGKVIARYVSEYNLTNLRFDSKFKVIADGDKMVGKNGKPLASYTVTLEGI</sequence>
<dbReference type="RefSeq" id="WP_204572419.1">
    <property type="nucleotide sequence ID" value="NZ_JACJLL010000073.1"/>
</dbReference>
<organism evidence="2 3">
    <name type="scientific">Clostridium saudiense</name>
    <dbReference type="NCBI Taxonomy" id="1414720"/>
    <lineage>
        <taxon>Bacteria</taxon>
        <taxon>Bacillati</taxon>
        <taxon>Bacillota</taxon>
        <taxon>Clostridia</taxon>
        <taxon>Eubacteriales</taxon>
        <taxon>Clostridiaceae</taxon>
        <taxon>Clostridium</taxon>
    </lineage>
</organism>
<reference evidence="2 3" key="1">
    <citation type="journal article" date="2021" name="Sci. Rep.">
        <title>The distribution of antibiotic resistance genes in chicken gut microbiota commensals.</title>
        <authorList>
            <person name="Juricova H."/>
            <person name="Matiasovicova J."/>
            <person name="Kubasova T."/>
            <person name="Cejkova D."/>
            <person name="Rychlik I."/>
        </authorList>
    </citation>
    <scope>NUCLEOTIDE SEQUENCE [LARGE SCALE GENOMIC DNA]</scope>
    <source>
        <strain evidence="2 3">An435</strain>
    </source>
</reference>
<dbReference type="EMBL" id="JACJLL010000073">
    <property type="protein sequence ID" value="MBM6819951.1"/>
    <property type="molecule type" value="Genomic_DNA"/>
</dbReference>
<comment type="caution">
    <text evidence="2">The sequence shown here is derived from an EMBL/GenBank/DDBJ whole genome shotgun (WGS) entry which is preliminary data.</text>
</comment>
<dbReference type="InterPro" id="IPR057596">
    <property type="entry name" value="RDRP_core"/>
</dbReference>
<evidence type="ECO:0000313" key="2">
    <source>
        <dbReference type="EMBL" id="MBM6819951.1"/>
    </source>
</evidence>
<gene>
    <name evidence="2" type="ORF">H6A19_11500</name>
</gene>
<keyword evidence="3" id="KW-1185">Reference proteome</keyword>
<proteinExistence type="predicted"/>